<dbReference type="RefSeq" id="WP_212495097.1">
    <property type="nucleotide sequence ID" value="NZ_JAFCJH010000064.1"/>
</dbReference>
<comment type="caution">
    <text evidence="1">The sequence shown here is derived from an EMBL/GenBank/DDBJ whole genome shotgun (WGS) entry which is preliminary data.</text>
</comment>
<reference evidence="2" key="1">
    <citation type="journal article" date="2021" name="ISME J.">
        <title>Evolutionary origin and ecological implication of a unique nif island in free-living Bradyrhizobium lineages.</title>
        <authorList>
            <person name="Tao J."/>
        </authorList>
    </citation>
    <scope>NUCLEOTIDE SEQUENCE [LARGE SCALE GENOMIC DNA]</scope>
    <source>
        <strain evidence="2">SZCCT0434</strain>
    </source>
</reference>
<evidence type="ECO:0000313" key="1">
    <source>
        <dbReference type="EMBL" id="MBR0800855.1"/>
    </source>
</evidence>
<evidence type="ECO:0000313" key="2">
    <source>
        <dbReference type="Proteomes" id="UP001315278"/>
    </source>
</evidence>
<dbReference type="Proteomes" id="UP001315278">
    <property type="component" value="Unassembled WGS sequence"/>
</dbReference>
<protein>
    <submittedName>
        <fullName evidence="1">Uncharacterized protein</fullName>
    </submittedName>
</protein>
<accession>A0ABS5FVJ4</accession>
<name>A0ABS5FVJ4_9BRAD</name>
<organism evidence="1 2">
    <name type="scientific">Bradyrhizobium jicamae</name>
    <dbReference type="NCBI Taxonomy" id="280332"/>
    <lineage>
        <taxon>Bacteria</taxon>
        <taxon>Pseudomonadati</taxon>
        <taxon>Pseudomonadota</taxon>
        <taxon>Alphaproteobacteria</taxon>
        <taxon>Hyphomicrobiales</taxon>
        <taxon>Nitrobacteraceae</taxon>
        <taxon>Bradyrhizobium</taxon>
    </lineage>
</organism>
<dbReference type="EMBL" id="JAFCJH010000064">
    <property type="protein sequence ID" value="MBR0800855.1"/>
    <property type="molecule type" value="Genomic_DNA"/>
</dbReference>
<sequence length="70" mass="8126">MSVTRKPIDISPAAARQFVAELQAYHAQYDTNRRDEIAVRARHLLLEHMPKGSKLRLSEVKELDRLKTKK</sequence>
<keyword evidence="2" id="KW-1185">Reference proteome</keyword>
<proteinExistence type="predicted"/>
<gene>
    <name evidence="1" type="ORF">JQ615_36390</name>
</gene>